<reference evidence="3" key="1">
    <citation type="journal article" date="2019" name="Int. J. Syst. Evol. Microbiol.">
        <title>The Global Catalogue of Microorganisms (GCM) 10K type strain sequencing project: providing services to taxonomists for standard genome sequencing and annotation.</title>
        <authorList>
            <consortium name="The Broad Institute Genomics Platform"/>
            <consortium name="The Broad Institute Genome Sequencing Center for Infectious Disease"/>
            <person name="Wu L."/>
            <person name="Ma J."/>
        </authorList>
    </citation>
    <scope>NUCLEOTIDE SEQUENCE [LARGE SCALE GENOMIC DNA]</scope>
    <source>
        <strain evidence="3">CCUG 56698</strain>
    </source>
</reference>
<dbReference type="InterPro" id="IPR051606">
    <property type="entry name" value="Polyketide_Oxido-like"/>
</dbReference>
<dbReference type="PANTHER" id="PTHR43355:SF2">
    <property type="entry name" value="FLAVIN REDUCTASE (NADPH)"/>
    <property type="match status" value="1"/>
</dbReference>
<evidence type="ECO:0000313" key="3">
    <source>
        <dbReference type="Proteomes" id="UP001596527"/>
    </source>
</evidence>
<dbReference type="EMBL" id="JBHTEF010000001">
    <property type="protein sequence ID" value="MFC7581341.1"/>
    <property type="molecule type" value="Genomic_DNA"/>
</dbReference>
<dbReference type="Proteomes" id="UP001596527">
    <property type="component" value="Unassembled WGS sequence"/>
</dbReference>
<dbReference type="SUPFAM" id="SSF51735">
    <property type="entry name" value="NAD(P)-binding Rossmann-fold domains"/>
    <property type="match status" value="1"/>
</dbReference>
<dbReference type="InterPro" id="IPR016040">
    <property type="entry name" value="NAD(P)-bd_dom"/>
</dbReference>
<accession>A0ABW2SMJ3</accession>
<dbReference type="Pfam" id="PF13460">
    <property type="entry name" value="NAD_binding_10"/>
    <property type="match status" value="1"/>
</dbReference>
<proteinExistence type="predicted"/>
<dbReference type="Gene3D" id="3.40.50.720">
    <property type="entry name" value="NAD(P)-binding Rossmann-like Domain"/>
    <property type="match status" value="1"/>
</dbReference>
<protein>
    <submittedName>
        <fullName evidence="2">NAD(P)-dependent oxidoreductase</fullName>
    </submittedName>
</protein>
<feature type="domain" description="NAD(P)-binding" evidence="1">
    <location>
        <begin position="8"/>
        <end position="201"/>
    </location>
</feature>
<comment type="caution">
    <text evidence="2">The sequence shown here is derived from an EMBL/GenBank/DDBJ whole genome shotgun (WGS) entry which is preliminary data.</text>
</comment>
<dbReference type="PANTHER" id="PTHR43355">
    <property type="entry name" value="FLAVIN REDUCTASE (NADPH)"/>
    <property type="match status" value="1"/>
</dbReference>
<sequence length="214" mass="22393">MTMFTVLGGTGYAGSRIVAEAARRGLGVTSWSRTPPERRTPGAVFRTGDLQDRAVLDRAVEGADVVIGALSPRGALDGRLRGVYADLAGIAESRGTRLGIVGGAGSLLIREGGPVLMDTPGFPKELAAEPRQLAEVLGDLRAHEGPLDWFFVSPAGGFGAHDPGEALGRYRVGGDVLLTDDQGASFISGADFAKALIDEVAAPVHHRERFTVAY</sequence>
<keyword evidence="3" id="KW-1185">Reference proteome</keyword>
<name>A0ABW2SMJ3_9ACTO</name>
<organism evidence="2 3">
    <name type="scientific">Schaalia naturae</name>
    <dbReference type="NCBI Taxonomy" id="635203"/>
    <lineage>
        <taxon>Bacteria</taxon>
        <taxon>Bacillati</taxon>
        <taxon>Actinomycetota</taxon>
        <taxon>Actinomycetes</taxon>
        <taxon>Actinomycetales</taxon>
        <taxon>Actinomycetaceae</taxon>
        <taxon>Schaalia</taxon>
    </lineage>
</organism>
<evidence type="ECO:0000313" key="2">
    <source>
        <dbReference type="EMBL" id="MFC7581341.1"/>
    </source>
</evidence>
<dbReference type="RefSeq" id="WP_380974585.1">
    <property type="nucleotide sequence ID" value="NZ_JBHTEF010000001.1"/>
</dbReference>
<gene>
    <name evidence="2" type="ORF">ACFQWG_09050</name>
</gene>
<dbReference type="InterPro" id="IPR036291">
    <property type="entry name" value="NAD(P)-bd_dom_sf"/>
</dbReference>
<evidence type="ECO:0000259" key="1">
    <source>
        <dbReference type="Pfam" id="PF13460"/>
    </source>
</evidence>